<evidence type="ECO:0000256" key="1">
    <source>
        <dbReference type="SAM" id="MobiDB-lite"/>
    </source>
</evidence>
<proteinExistence type="predicted"/>
<comment type="caution">
    <text evidence="2">The sequence shown here is derived from an EMBL/GenBank/DDBJ whole genome shotgun (WGS) entry which is preliminary data.</text>
</comment>
<dbReference type="STRING" id="1325734.A0A428R334"/>
<evidence type="ECO:0000313" key="3">
    <source>
        <dbReference type="Proteomes" id="UP000288168"/>
    </source>
</evidence>
<sequence>MPDRRIHTAPNRKLEFVVEEPSQKPSRKNQKLVKSHISRSRPTRKERPGVKSWILKRDAQEVEIQHGTIPPRVGSDYSLLDFPEPLQSYMKQDLVRFFYGMKGALYPSEICLQVDATQSSWTTNLLVDLVYFHSAIFSIEAYFDQYFGRDQGTLSHFHFLKTLRLLQERLNDPGNPASISDATIMVVITLGLTAELIGDRSAAENHLAGMARIVDLRGGLEMLRFDNARLPAKVCRVDLGLVLRFGCKPVFFNQTMSWDPYIASQGLIRGLKKVNIPETEATTFIKTLDKRLANVWKDLQEFAMLGNLAHQTSRKLQPNTFSEIMVSILYRLLALSFPDSPIEDALRVGMMAFTAAMFFRWRSMNQRQKYLDDMFRDALSKLKDASAQPPLGVLFWLLMVWDMTVSQTSERNMFSKWMCNIVQDLGLWSWSDAQNTLKPVLWIGCLFDVPGQQAFDTILSKKDSNR</sequence>
<dbReference type="Proteomes" id="UP000288168">
    <property type="component" value="Unassembled WGS sequence"/>
</dbReference>
<protein>
    <submittedName>
        <fullName evidence="2">Uncharacterized protein</fullName>
    </submittedName>
</protein>
<dbReference type="PANTHER" id="PTHR37540:SF9">
    <property type="entry name" value="ZN(2)-C6 FUNGAL-TYPE DOMAIN-CONTAINING PROTEIN"/>
    <property type="match status" value="1"/>
</dbReference>
<feature type="compositionally biased region" description="Basic residues" evidence="1">
    <location>
        <begin position="25"/>
        <end position="42"/>
    </location>
</feature>
<accession>A0A428R334</accession>
<evidence type="ECO:0000313" key="2">
    <source>
        <dbReference type="EMBL" id="RSL71877.1"/>
    </source>
</evidence>
<keyword evidence="3" id="KW-1185">Reference proteome</keyword>
<dbReference type="OrthoDB" id="4158087at2759"/>
<feature type="compositionally biased region" description="Basic and acidic residues" evidence="1">
    <location>
        <begin position="1"/>
        <end position="16"/>
    </location>
</feature>
<dbReference type="PANTHER" id="PTHR37540">
    <property type="entry name" value="TRANSCRIPTION FACTOR (ACR-2), PUTATIVE-RELATED-RELATED"/>
    <property type="match status" value="1"/>
</dbReference>
<dbReference type="AlphaFoldDB" id="A0A428R334"/>
<reference evidence="2 3" key="1">
    <citation type="submission" date="2017-06" db="EMBL/GenBank/DDBJ databases">
        <title>Comparative genomic analysis of Ambrosia Fusariam Clade fungi.</title>
        <authorList>
            <person name="Stajich J.E."/>
            <person name="Carrillo J."/>
            <person name="Kijimoto T."/>
            <person name="Eskalen A."/>
            <person name="O'Donnell K."/>
            <person name="Kasson M."/>
        </authorList>
    </citation>
    <scope>NUCLEOTIDE SEQUENCE [LARGE SCALE GENOMIC DNA]</scope>
    <source>
        <strain evidence="2 3">NRRL62584</strain>
    </source>
</reference>
<organism evidence="2 3">
    <name type="scientific">Fusarium duplospermum</name>
    <dbReference type="NCBI Taxonomy" id="1325734"/>
    <lineage>
        <taxon>Eukaryota</taxon>
        <taxon>Fungi</taxon>
        <taxon>Dikarya</taxon>
        <taxon>Ascomycota</taxon>
        <taxon>Pezizomycotina</taxon>
        <taxon>Sordariomycetes</taxon>
        <taxon>Hypocreomycetidae</taxon>
        <taxon>Hypocreales</taxon>
        <taxon>Nectriaceae</taxon>
        <taxon>Fusarium</taxon>
        <taxon>Fusarium solani species complex</taxon>
    </lineage>
</organism>
<feature type="region of interest" description="Disordered" evidence="1">
    <location>
        <begin position="1"/>
        <end position="49"/>
    </location>
</feature>
<name>A0A428R334_9HYPO</name>
<dbReference type="EMBL" id="NKCI01000005">
    <property type="protein sequence ID" value="RSL71877.1"/>
    <property type="molecule type" value="Genomic_DNA"/>
</dbReference>
<gene>
    <name evidence="2" type="ORF">CEP54_001181</name>
</gene>